<evidence type="ECO:0000313" key="3">
    <source>
        <dbReference type="Proteomes" id="UP001208689"/>
    </source>
</evidence>
<dbReference type="InterPro" id="IPR027417">
    <property type="entry name" value="P-loop_NTPase"/>
</dbReference>
<dbReference type="Proteomes" id="UP001208689">
    <property type="component" value="Chromosome"/>
</dbReference>
<reference evidence="2" key="1">
    <citation type="submission" date="2022-09" db="EMBL/GenBank/DDBJ databases">
        <title>Actin cytoskeleton and complex cell architecture in an #Asgard archaeon.</title>
        <authorList>
            <person name="Ponce Toledo R.I."/>
            <person name="Schleper C."/>
            <person name="Rodrigues Oliveira T."/>
            <person name="Wollweber F."/>
            <person name="Xu J."/>
            <person name="Rittmann S."/>
            <person name="Klingl A."/>
            <person name="Pilhofer M."/>
        </authorList>
    </citation>
    <scope>NUCLEOTIDE SEQUENCE</scope>
    <source>
        <strain evidence="2">B-35</strain>
    </source>
</reference>
<dbReference type="PANTHER" id="PTHR42759">
    <property type="entry name" value="MOXR FAMILY PROTEIN"/>
    <property type="match status" value="1"/>
</dbReference>
<proteinExistence type="predicted"/>
<keyword evidence="3" id="KW-1185">Reference proteome</keyword>
<protein>
    <recommendedName>
        <fullName evidence="1">ATPase dynein-related AAA domain-containing protein</fullName>
    </recommendedName>
</protein>
<organism evidence="2 3">
    <name type="scientific">Candidatus Lokiarchaeum ossiferum</name>
    <dbReference type="NCBI Taxonomy" id="2951803"/>
    <lineage>
        <taxon>Archaea</taxon>
        <taxon>Promethearchaeati</taxon>
        <taxon>Promethearchaeota</taxon>
        <taxon>Promethearchaeia</taxon>
        <taxon>Promethearchaeales</taxon>
        <taxon>Promethearchaeaceae</taxon>
        <taxon>Candidatus Lokiarchaeum</taxon>
    </lineage>
</organism>
<gene>
    <name evidence="2" type="ORF">NEF87_003746</name>
</gene>
<accession>A0ABY6HY07</accession>
<sequence length="299" mass="33787">MTELSEFKKKFQNHQISDEGVEIPLILEGQYRRAYDILTDAYNAGLYAGIVGPVGSGKTALCRKFAEDQKLGFSWVTFSDLIRPSSLIGTFDPTLVFKLGYSVDSFIPGPFTLASIEGNIFFANEVNRGEEYVLNTLLDALEEKRLYIPQLKTWVSLDDQFYFIASMNPSDLRGTRVLPEAFKDRIRVWITLDYPTKDVEKKIIRMNCPELSLREQDIDKIIEIVAQTRQSPLITKPASIRTSISFAKLLGQRCSRLNVEPSLDLFVDIGRLVLNQNLESSPGITVEKIVDEIISAVFC</sequence>
<feature type="domain" description="ATPase dynein-related AAA" evidence="1">
    <location>
        <begin position="50"/>
        <end position="185"/>
    </location>
</feature>
<evidence type="ECO:0000259" key="1">
    <source>
        <dbReference type="Pfam" id="PF07728"/>
    </source>
</evidence>
<dbReference type="InterPro" id="IPR011704">
    <property type="entry name" value="ATPase_dyneun-rel_AAA"/>
</dbReference>
<dbReference type="EMBL" id="CP104013">
    <property type="protein sequence ID" value="UYP47461.1"/>
    <property type="molecule type" value="Genomic_DNA"/>
</dbReference>
<evidence type="ECO:0000313" key="2">
    <source>
        <dbReference type="EMBL" id="UYP47461.1"/>
    </source>
</evidence>
<name>A0ABY6HY07_9ARCH</name>
<dbReference type="InterPro" id="IPR050764">
    <property type="entry name" value="CbbQ/NirQ/NorQ/GpvN"/>
</dbReference>
<dbReference type="PANTHER" id="PTHR42759:SF1">
    <property type="entry name" value="MAGNESIUM-CHELATASE SUBUNIT CHLD"/>
    <property type="match status" value="1"/>
</dbReference>
<dbReference type="Pfam" id="PF07728">
    <property type="entry name" value="AAA_5"/>
    <property type="match status" value="1"/>
</dbReference>
<dbReference type="Gene3D" id="3.40.50.300">
    <property type="entry name" value="P-loop containing nucleotide triphosphate hydrolases"/>
    <property type="match status" value="1"/>
</dbReference>
<dbReference type="SUPFAM" id="SSF52540">
    <property type="entry name" value="P-loop containing nucleoside triphosphate hydrolases"/>
    <property type="match status" value="1"/>
</dbReference>